<protein>
    <recommendedName>
        <fullName evidence="7">ABC-2 type transporter transmembrane domain-containing protein</fullName>
    </recommendedName>
</protein>
<dbReference type="PANTHER" id="PTHR30294">
    <property type="entry name" value="MEMBRANE COMPONENT OF ABC TRANSPORTER YHHJ-RELATED"/>
    <property type="match status" value="1"/>
</dbReference>
<keyword evidence="3 6" id="KW-0812">Transmembrane</keyword>
<feature type="transmembrane region" description="Helical" evidence="6">
    <location>
        <begin position="308"/>
        <end position="329"/>
    </location>
</feature>
<feature type="domain" description="ABC-2 type transporter transmembrane" evidence="7">
    <location>
        <begin position="20"/>
        <end position="413"/>
    </location>
</feature>
<feature type="transmembrane region" description="Helical" evidence="6">
    <location>
        <begin position="178"/>
        <end position="199"/>
    </location>
</feature>
<dbReference type="Pfam" id="PF12698">
    <property type="entry name" value="ABC2_membrane_3"/>
    <property type="match status" value="1"/>
</dbReference>
<dbReference type="SUPFAM" id="SSF53850">
    <property type="entry name" value="Periplasmic binding protein-like II"/>
    <property type="match status" value="1"/>
</dbReference>
<reference evidence="8" key="1">
    <citation type="submission" date="2019-08" db="EMBL/GenBank/DDBJ databases">
        <authorList>
            <person name="Kucharzyk K."/>
            <person name="Murdoch R.W."/>
            <person name="Higgins S."/>
            <person name="Loffler F."/>
        </authorList>
    </citation>
    <scope>NUCLEOTIDE SEQUENCE</scope>
</reference>
<sequence length="441" mass="49203">MSKIALIIKREYTTRVMKPSFIILTFLTPVLIAGMIMVPLLLAQIKDNTEKKIIVIDQTGLYKTVFVDNDNFKFEFADQSIETFRGSKERDSYDAVLFIPQDLSLNPKSATLFSEEQVGVELKSYVSDLLKTYIEEKKLAELNIPDFKELVEKTKVSIDVKTVRWGKDGEEKMGSAELAVIIGMISAFVIYIFIVVYGAQVMSGVVQEKTSRIVEVIISSVKPFQLMMGKIIGIAMVGLTQFALWVILSVVLVSALTSVFGTTLDIETYQQAQTMGVSAVNLPFDNQDGMVSDLLIALQNFDFVQTGILFVLFFLGGYLLYASLFAAVGSAVDNETDTQQFSLPLTLPIIFAIYAAIYSAENPDGPLAFWCSMIPFTSPIVMMVRLPFGVPVWQLALSIGILILSFIGSTWIAGKIYRTGILMYGKKITWKEMMKWVFYKG</sequence>
<organism evidence="8">
    <name type="scientific">bioreactor metagenome</name>
    <dbReference type="NCBI Taxonomy" id="1076179"/>
    <lineage>
        <taxon>unclassified sequences</taxon>
        <taxon>metagenomes</taxon>
        <taxon>ecological metagenomes</taxon>
    </lineage>
</organism>
<evidence type="ECO:0000256" key="5">
    <source>
        <dbReference type="ARBA" id="ARBA00023136"/>
    </source>
</evidence>
<evidence type="ECO:0000256" key="1">
    <source>
        <dbReference type="ARBA" id="ARBA00004651"/>
    </source>
</evidence>
<feature type="transmembrane region" description="Helical" evidence="6">
    <location>
        <begin position="341"/>
        <end position="360"/>
    </location>
</feature>
<comment type="caution">
    <text evidence="8">The sequence shown here is derived from an EMBL/GenBank/DDBJ whole genome shotgun (WGS) entry which is preliminary data.</text>
</comment>
<evidence type="ECO:0000256" key="2">
    <source>
        <dbReference type="ARBA" id="ARBA00022475"/>
    </source>
</evidence>
<dbReference type="Gene3D" id="3.40.190.10">
    <property type="entry name" value="Periplasmic binding protein-like II"/>
    <property type="match status" value="1"/>
</dbReference>
<name>A0A644VTQ9_9ZZZZ</name>
<keyword evidence="2" id="KW-1003">Cell membrane</keyword>
<evidence type="ECO:0000259" key="7">
    <source>
        <dbReference type="Pfam" id="PF12698"/>
    </source>
</evidence>
<dbReference type="EMBL" id="VSSQ01000441">
    <property type="protein sequence ID" value="MPL94781.1"/>
    <property type="molecule type" value="Genomic_DNA"/>
</dbReference>
<evidence type="ECO:0000256" key="4">
    <source>
        <dbReference type="ARBA" id="ARBA00022989"/>
    </source>
</evidence>
<dbReference type="InterPro" id="IPR051449">
    <property type="entry name" value="ABC-2_transporter_component"/>
</dbReference>
<gene>
    <name evidence="8" type="primary">yhaP_7</name>
    <name evidence="8" type="ORF">SDC9_40938</name>
</gene>
<feature type="transmembrane region" description="Helical" evidence="6">
    <location>
        <begin position="20"/>
        <end position="42"/>
    </location>
</feature>
<proteinExistence type="predicted"/>
<dbReference type="AlphaFoldDB" id="A0A644VTQ9"/>
<dbReference type="InterPro" id="IPR013525">
    <property type="entry name" value="ABC2_TM"/>
</dbReference>
<keyword evidence="4 6" id="KW-1133">Transmembrane helix</keyword>
<accession>A0A644VTQ9</accession>
<dbReference type="GO" id="GO:0140359">
    <property type="term" value="F:ABC-type transporter activity"/>
    <property type="evidence" value="ECO:0007669"/>
    <property type="project" value="InterPro"/>
</dbReference>
<comment type="subcellular location">
    <subcellularLocation>
        <location evidence="1">Cell membrane</location>
        <topology evidence="1">Multi-pass membrane protein</topology>
    </subcellularLocation>
</comment>
<feature type="transmembrane region" description="Helical" evidence="6">
    <location>
        <begin position="231"/>
        <end position="256"/>
    </location>
</feature>
<evidence type="ECO:0000256" key="6">
    <source>
        <dbReference type="SAM" id="Phobius"/>
    </source>
</evidence>
<keyword evidence="5 6" id="KW-0472">Membrane</keyword>
<feature type="transmembrane region" description="Helical" evidence="6">
    <location>
        <begin position="392"/>
        <end position="413"/>
    </location>
</feature>
<evidence type="ECO:0000256" key="3">
    <source>
        <dbReference type="ARBA" id="ARBA00022692"/>
    </source>
</evidence>
<dbReference type="PANTHER" id="PTHR30294:SF29">
    <property type="entry name" value="MULTIDRUG ABC TRANSPORTER PERMEASE YBHS-RELATED"/>
    <property type="match status" value="1"/>
</dbReference>
<dbReference type="GO" id="GO:0005886">
    <property type="term" value="C:plasma membrane"/>
    <property type="evidence" value="ECO:0007669"/>
    <property type="project" value="UniProtKB-SubCell"/>
</dbReference>
<evidence type="ECO:0000313" key="8">
    <source>
        <dbReference type="EMBL" id="MPL94781.1"/>
    </source>
</evidence>